<feature type="active site" description="O-(5'-phospho-DNA)-serine intermediate" evidence="6">
    <location>
        <position position="21"/>
    </location>
</feature>
<geneLocation type="plasmid" evidence="9 10">
    <name>p3META1</name>
</geneLocation>
<dbReference type="GO" id="GO:0003677">
    <property type="term" value="F:DNA binding"/>
    <property type="evidence" value="ECO:0007669"/>
    <property type="project" value="UniProtKB-KW"/>
</dbReference>
<dbReference type="InterPro" id="IPR050639">
    <property type="entry name" value="SSR_resolvase"/>
</dbReference>
<dbReference type="PROSITE" id="PS00398">
    <property type="entry name" value="RECOMBINASES_2"/>
    <property type="match status" value="1"/>
</dbReference>
<proteinExistence type="inferred from homology"/>
<dbReference type="Pfam" id="PF00239">
    <property type="entry name" value="Resolvase"/>
    <property type="match status" value="1"/>
</dbReference>
<evidence type="ECO:0000256" key="1">
    <source>
        <dbReference type="ARBA" id="ARBA00009913"/>
    </source>
</evidence>
<dbReference type="FunFam" id="3.40.50.1390:FF:000001">
    <property type="entry name" value="DNA recombinase"/>
    <property type="match status" value="1"/>
</dbReference>
<organism evidence="9 10">
    <name type="scientific">Methylorubrum extorquens (strain ATCC 14718 / DSM 1338 / JCM 2805 / NCIMB 9133 / AM1)</name>
    <name type="common">Methylobacterium extorquens</name>
    <dbReference type="NCBI Taxonomy" id="272630"/>
    <lineage>
        <taxon>Bacteria</taxon>
        <taxon>Pseudomonadati</taxon>
        <taxon>Pseudomonadota</taxon>
        <taxon>Alphaproteobacteria</taxon>
        <taxon>Hyphomicrobiales</taxon>
        <taxon>Methylobacteriaceae</taxon>
        <taxon>Methylorubrum</taxon>
    </lineage>
</organism>
<dbReference type="HOGENOM" id="CLU_010686_8_3_5"/>
<keyword evidence="10" id="KW-1185">Reference proteome</keyword>
<dbReference type="CDD" id="cd03768">
    <property type="entry name" value="SR_ResInv"/>
    <property type="match status" value="1"/>
</dbReference>
<evidence type="ECO:0000313" key="9">
    <source>
        <dbReference type="EMBL" id="ACS44204.1"/>
    </source>
</evidence>
<evidence type="ECO:0000256" key="2">
    <source>
        <dbReference type="ARBA" id="ARBA00022908"/>
    </source>
</evidence>
<keyword evidence="2" id="KW-0229">DNA integration</keyword>
<dbReference type="EMBL" id="CP001514">
    <property type="protein sequence ID" value="ACS44204.1"/>
    <property type="molecule type" value="Genomic_DNA"/>
</dbReference>
<feature type="domain" description="Resolvase/invertase-type recombinase catalytic" evidence="8">
    <location>
        <begin position="13"/>
        <end position="147"/>
    </location>
</feature>
<dbReference type="eggNOG" id="COG1961">
    <property type="taxonomic scope" value="Bacteria"/>
</dbReference>
<feature type="compositionally biased region" description="Basic residues" evidence="7">
    <location>
        <begin position="228"/>
        <end position="238"/>
    </location>
</feature>
<dbReference type="Gene3D" id="1.10.10.60">
    <property type="entry name" value="Homeodomain-like"/>
    <property type="match status" value="1"/>
</dbReference>
<dbReference type="SMART" id="SM00857">
    <property type="entry name" value="Resolvase"/>
    <property type="match status" value="1"/>
</dbReference>
<dbReference type="GO" id="GO:0000150">
    <property type="term" value="F:DNA strand exchange activity"/>
    <property type="evidence" value="ECO:0007669"/>
    <property type="project" value="UniProtKB-KW"/>
</dbReference>
<dbReference type="InterPro" id="IPR036162">
    <property type="entry name" value="Resolvase-like_N_sf"/>
</dbReference>
<dbReference type="SUPFAM" id="SSF53041">
    <property type="entry name" value="Resolvase-like"/>
    <property type="match status" value="1"/>
</dbReference>
<accession>C5B6X2</accession>
<keyword evidence="5" id="KW-0233">DNA recombination</keyword>
<evidence type="ECO:0000256" key="3">
    <source>
        <dbReference type="ARBA" id="ARBA00023100"/>
    </source>
</evidence>
<evidence type="ECO:0000259" key="8">
    <source>
        <dbReference type="PROSITE" id="PS51736"/>
    </source>
</evidence>
<evidence type="ECO:0000256" key="6">
    <source>
        <dbReference type="PIRSR" id="PIRSR606118-50"/>
    </source>
</evidence>
<dbReference type="Gene3D" id="3.40.50.1390">
    <property type="entry name" value="Resolvase, N-terminal catalytic domain"/>
    <property type="match status" value="1"/>
</dbReference>
<name>C5B6X2_METEA</name>
<evidence type="ECO:0000256" key="7">
    <source>
        <dbReference type="SAM" id="MobiDB-lite"/>
    </source>
</evidence>
<evidence type="ECO:0000256" key="5">
    <source>
        <dbReference type="ARBA" id="ARBA00023172"/>
    </source>
</evidence>
<dbReference type="AlphaFoldDB" id="C5B6X2"/>
<reference evidence="9 10" key="1">
    <citation type="journal article" date="2009" name="PLoS ONE">
        <title>Methylobacterium genome sequences: a reference blueprint to investigate microbial metabolism of C1 compounds from natural and industrial sources.</title>
        <authorList>
            <person name="Vuilleumier S."/>
            <person name="Chistoserdova L."/>
            <person name="Lee M.-C."/>
            <person name="Bringel F."/>
            <person name="Lajus A."/>
            <person name="Zhou Y."/>
            <person name="Gourion B."/>
            <person name="Barbe V."/>
            <person name="Chang J."/>
            <person name="Cruveiller S."/>
            <person name="Dossat C."/>
            <person name="Gillett W."/>
            <person name="Gruffaz C."/>
            <person name="Haugen E."/>
            <person name="Hourcade E."/>
            <person name="Levy R."/>
            <person name="Mangenot S."/>
            <person name="Muller E."/>
            <person name="Nadalig T."/>
            <person name="Pagni M."/>
            <person name="Penny C."/>
            <person name="Peyraud R."/>
            <person name="Robinson D.G."/>
            <person name="Roche D."/>
            <person name="Rouy Z."/>
            <person name="Saenampechek C."/>
            <person name="Salvignol G."/>
            <person name="Vallenet D."/>
            <person name="Wu Z."/>
            <person name="Marx C.J."/>
            <person name="Vorholt J.A."/>
            <person name="Olson M.V."/>
            <person name="Kaul R."/>
            <person name="Weissenbach J."/>
            <person name="Medigue C."/>
            <person name="Lidstrom M.E."/>
        </authorList>
    </citation>
    <scope>NUCLEOTIDE SEQUENCE [LARGE SCALE GENOMIC DNA]</scope>
    <source>
        <strain evidence="10">ATCC 14718 / DSM 1338 / JCM 2805 / NCIMB 9133 / AM1</strain>
    </source>
</reference>
<evidence type="ECO:0000256" key="4">
    <source>
        <dbReference type="ARBA" id="ARBA00023125"/>
    </source>
</evidence>
<comment type="similarity">
    <text evidence="1">Belongs to the site-specific recombinase resolvase family.</text>
</comment>
<protein>
    <submittedName>
        <fullName evidence="9">DNA invertase gene rlgA</fullName>
    </submittedName>
</protein>
<sequence length="238" mass="25451">MSVTSMERTRTPVLIGYARTSTLEQEAGFEAQLRELTAQGCEKLFREQVSSVAPRQQLETALEFAREGDTLVVTKLDRLARSVVHLGKIIETLEAKGVALRILDLGVDTSTPTGKLMLNVLGGVAQFEREMMLERQREGIAKAKAEGAYKGRKPTARAKAEEIRALAAQGLSMGAIAAQLGIGKGSVHRVLSAGKAAPVVEAELAAAPPIVPAPKRRVPVGEIQASRRGPKPRVRAAS</sequence>
<dbReference type="Proteomes" id="UP000009081">
    <property type="component" value="Plasmid p3META1"/>
</dbReference>
<dbReference type="InterPro" id="IPR006118">
    <property type="entry name" value="Recombinase_CS"/>
</dbReference>
<dbReference type="GO" id="GO:0015074">
    <property type="term" value="P:DNA integration"/>
    <property type="evidence" value="ECO:0007669"/>
    <property type="project" value="UniProtKB-KW"/>
</dbReference>
<dbReference type="InterPro" id="IPR006119">
    <property type="entry name" value="Resolv_N"/>
</dbReference>
<feature type="region of interest" description="Disordered" evidence="7">
    <location>
        <begin position="218"/>
        <end position="238"/>
    </location>
</feature>
<evidence type="ECO:0000313" key="10">
    <source>
        <dbReference type="Proteomes" id="UP000009081"/>
    </source>
</evidence>
<dbReference type="PROSITE" id="PS51736">
    <property type="entry name" value="RECOMBINASES_3"/>
    <property type="match status" value="1"/>
</dbReference>
<dbReference type="Pfam" id="PF02796">
    <property type="entry name" value="HTH_7"/>
    <property type="match status" value="1"/>
</dbReference>
<dbReference type="PANTHER" id="PTHR30461:SF26">
    <property type="entry name" value="RESOLVASE HOMOLOG YNEB"/>
    <property type="match status" value="1"/>
</dbReference>
<keyword evidence="4" id="KW-0238">DNA-binding</keyword>
<gene>
    <name evidence="9" type="ordered locus">MexAM1_p3METAp0030</name>
</gene>
<dbReference type="InterPro" id="IPR006120">
    <property type="entry name" value="Resolvase_HTH_dom"/>
</dbReference>
<keyword evidence="3" id="KW-0230">DNA invertase</keyword>
<keyword evidence="9" id="KW-0614">Plasmid</keyword>
<dbReference type="KEGG" id="mea:Mex_p30030"/>
<dbReference type="PANTHER" id="PTHR30461">
    <property type="entry name" value="DNA-INVERTASE FROM LAMBDOID PROPHAGE"/>
    <property type="match status" value="1"/>
</dbReference>